<accession>A0AB33IQL1</accession>
<feature type="signal peptide" evidence="1">
    <location>
        <begin position="1"/>
        <end position="19"/>
    </location>
</feature>
<organism evidence="3">
    <name type="scientific">Prevotella sp. GTC17253</name>
    <dbReference type="NCBI Taxonomy" id="3236793"/>
    <lineage>
        <taxon>Bacteria</taxon>
        <taxon>Pseudomonadati</taxon>
        <taxon>Bacteroidota</taxon>
        <taxon>Bacteroidia</taxon>
        <taxon>Bacteroidales</taxon>
        <taxon>Prevotellaceae</taxon>
        <taxon>Prevotella</taxon>
    </lineage>
</organism>
<evidence type="ECO:0000259" key="2">
    <source>
        <dbReference type="Pfam" id="PF00754"/>
    </source>
</evidence>
<proteinExistence type="predicted"/>
<feature type="chain" id="PRO_5044273912" description="F5/8 type C domain-containing protein" evidence="1">
    <location>
        <begin position="20"/>
        <end position="448"/>
    </location>
</feature>
<evidence type="ECO:0000313" key="3">
    <source>
        <dbReference type="EMBL" id="BFO71384.1"/>
    </source>
</evidence>
<dbReference type="Gene3D" id="2.60.120.260">
    <property type="entry name" value="Galactose-binding domain-like"/>
    <property type="match status" value="1"/>
</dbReference>
<feature type="domain" description="F5/8 type C" evidence="2">
    <location>
        <begin position="337"/>
        <end position="435"/>
    </location>
</feature>
<dbReference type="EMBL" id="AP035785">
    <property type="protein sequence ID" value="BFO71384.1"/>
    <property type="molecule type" value="Genomic_DNA"/>
</dbReference>
<dbReference type="Pfam" id="PF00754">
    <property type="entry name" value="F5_F8_type_C"/>
    <property type="match status" value="1"/>
</dbReference>
<name>A0AB33IQL1_9BACT</name>
<dbReference type="PROSITE" id="PS51257">
    <property type="entry name" value="PROKAR_LIPOPROTEIN"/>
    <property type="match status" value="1"/>
</dbReference>
<dbReference type="InterPro" id="IPR000421">
    <property type="entry name" value="FA58C"/>
</dbReference>
<protein>
    <recommendedName>
        <fullName evidence="2">F5/8 type C domain-containing protein</fullName>
    </recommendedName>
</protein>
<evidence type="ECO:0000256" key="1">
    <source>
        <dbReference type="SAM" id="SignalP"/>
    </source>
</evidence>
<dbReference type="SUPFAM" id="SSF49785">
    <property type="entry name" value="Galactose-binding domain-like"/>
    <property type="match status" value="1"/>
</dbReference>
<dbReference type="InterPro" id="IPR008979">
    <property type="entry name" value="Galactose-bd-like_sf"/>
</dbReference>
<dbReference type="AlphaFoldDB" id="A0AB33IQL1"/>
<gene>
    <name evidence="3" type="ORF">GTC17253_13500</name>
</gene>
<keyword evidence="1" id="KW-0732">Signal</keyword>
<reference evidence="3" key="1">
    <citation type="submission" date="2024-07" db="EMBL/GenBank/DDBJ databases">
        <title>Complete genome sequence of Prevotella sp. YM-2024 GTC17253.</title>
        <authorList>
            <person name="Hayashi M."/>
            <person name="Muto Y."/>
            <person name="Tanaka K."/>
            <person name="Niwa H."/>
        </authorList>
    </citation>
    <scope>NUCLEOTIDE SEQUENCE</scope>
    <source>
        <strain evidence="3">GTC17253</strain>
    </source>
</reference>
<sequence length="448" mass="48345">MMKKYIYFIALALTAASFASCSHDYNYDGEYDVKGYFSGSDPRNNLVYFSTTVAEHTSSFVGDLHLGEDSQVFTFSATLSRNLTTAGKVQVALATDAPLLETTYKDYTVATAAQVEFKDGGAIEVGTETSHFDVPVTVKGLSKILKPTVVPVKIAPVGDELKSPEVVKQDYAYVVITPKDLWTVTYGGTGVVASLGSPTIYVGETAVTVKLSTADDFAYKGKIGLERDNSLFKSDGNTKLAPEGISTAEAVECEGKTSLDVSVSVSHPEKFTALGDYVLPMRAVYYDEKGGKHNLVNGEVLIPVKVMDIYIAASSEVPTGTLIPSTGWTVTMTPAPSYGKATSLIDGKWTSSVYLGAGVSSIVVDMGQKETVKGLQLGTGRYNFSYPNSVTFYSSDDNKNWKVLSGDIPVSKTQWNSYSVLKSVSTRYLKIDVTADRYDILIGVKVYK</sequence>